<sequence>MRQKLRLYRSITGIKWDLSVPDNIVKDIANKINNYVEPFCFDKNKDLVPKCLWNLLKQATKEDLNVGMDKDSCE</sequence>
<reference evidence="1" key="1">
    <citation type="submission" date="2020-11" db="EMBL/GenBank/DDBJ databases">
        <authorList>
            <person name="Tran Van P."/>
        </authorList>
    </citation>
    <scope>NUCLEOTIDE SEQUENCE</scope>
</reference>
<proteinExistence type="predicted"/>
<accession>A0A7R9JJC1</accession>
<gene>
    <name evidence="1" type="ORF">TCMB3V08_LOCUS12631</name>
</gene>
<organism evidence="1">
    <name type="scientific">Timema californicum</name>
    <name type="common">California timema</name>
    <name type="synonym">Walking stick</name>
    <dbReference type="NCBI Taxonomy" id="61474"/>
    <lineage>
        <taxon>Eukaryota</taxon>
        <taxon>Metazoa</taxon>
        <taxon>Ecdysozoa</taxon>
        <taxon>Arthropoda</taxon>
        <taxon>Hexapoda</taxon>
        <taxon>Insecta</taxon>
        <taxon>Pterygota</taxon>
        <taxon>Neoptera</taxon>
        <taxon>Polyneoptera</taxon>
        <taxon>Phasmatodea</taxon>
        <taxon>Timematodea</taxon>
        <taxon>Timematoidea</taxon>
        <taxon>Timematidae</taxon>
        <taxon>Timema</taxon>
    </lineage>
</organism>
<dbReference type="EMBL" id="OE196628">
    <property type="protein sequence ID" value="CAD7580098.1"/>
    <property type="molecule type" value="Genomic_DNA"/>
</dbReference>
<evidence type="ECO:0000313" key="1">
    <source>
        <dbReference type="EMBL" id="CAD7580098.1"/>
    </source>
</evidence>
<name>A0A7R9JJC1_TIMCA</name>
<protein>
    <submittedName>
        <fullName evidence="1">(California timema) hypothetical protein</fullName>
    </submittedName>
</protein>
<dbReference type="AlphaFoldDB" id="A0A7R9JJC1"/>
<dbReference type="Gene3D" id="3.30.160.570">
    <property type="entry name" value="Ncd80 complex, Spc24 subunit"/>
    <property type="match status" value="1"/>
</dbReference>